<evidence type="ECO:0000256" key="1">
    <source>
        <dbReference type="SAM" id="Phobius"/>
    </source>
</evidence>
<keyword evidence="1" id="KW-0812">Transmembrane</keyword>
<accession>G9WGV8</accession>
<keyword evidence="1" id="KW-1133">Transmembrane helix</keyword>
<dbReference type="AlphaFoldDB" id="G9WGV8"/>
<sequence>MAIMTITPRRPAQKDFAPKKSQRKIAINSAAKIRYLVMFSLLALIIPYFGEG</sequence>
<organism evidence="2 3">
    <name type="scientific">Oenococcus kitaharae DSM 17330</name>
    <dbReference type="NCBI Taxonomy" id="1045004"/>
    <lineage>
        <taxon>Bacteria</taxon>
        <taxon>Bacillati</taxon>
        <taxon>Bacillota</taxon>
        <taxon>Bacilli</taxon>
        <taxon>Lactobacillales</taxon>
        <taxon>Lactobacillaceae</taxon>
        <taxon>Oenococcus</taxon>
    </lineage>
</organism>
<dbReference type="Proteomes" id="UP000004959">
    <property type="component" value="Chromosome"/>
</dbReference>
<feature type="transmembrane region" description="Helical" evidence="1">
    <location>
        <begin position="33"/>
        <end position="50"/>
    </location>
</feature>
<protein>
    <submittedName>
        <fullName evidence="2">Uncharacterized protein</fullName>
    </submittedName>
</protein>
<name>G9WGV8_9LACO</name>
<proteinExistence type="predicted"/>
<dbReference type="EMBL" id="AFVZ01000001">
    <property type="protein sequence ID" value="EHN59366.1"/>
    <property type="molecule type" value="Genomic_DNA"/>
</dbReference>
<dbReference type="HOGENOM" id="CLU_3082461_0_0_9"/>
<reference evidence="2 3" key="1">
    <citation type="journal article" date="2012" name="PLoS ONE">
        <title>Functional divergence in the genus oenococcus as predicted by genome sequencing of the newly-described species, Oenococcus kitaharae.</title>
        <authorList>
            <person name="Borneman A.R."/>
            <person name="McCarthy J.M."/>
            <person name="Chambers P.J."/>
            <person name="Bartowsky E.J."/>
        </authorList>
    </citation>
    <scope>NUCLEOTIDE SEQUENCE [LARGE SCALE GENOMIC DNA]</scope>
    <source>
        <strain evidence="3">DSM17330</strain>
    </source>
</reference>
<evidence type="ECO:0000313" key="2">
    <source>
        <dbReference type="EMBL" id="EHN59366.1"/>
    </source>
</evidence>
<keyword evidence="1" id="KW-0472">Membrane</keyword>
<comment type="caution">
    <text evidence="2">The sequence shown here is derived from an EMBL/GenBank/DDBJ whole genome shotgun (WGS) entry which is preliminary data.</text>
</comment>
<gene>
    <name evidence="2" type="ORF">OKIT_1283</name>
</gene>
<evidence type="ECO:0000313" key="3">
    <source>
        <dbReference type="Proteomes" id="UP000004959"/>
    </source>
</evidence>
<keyword evidence="3" id="KW-1185">Reference proteome</keyword>